<accession>A0A9N9NA48</accession>
<name>A0A9N9NA48_9GLOM</name>
<reference evidence="1" key="1">
    <citation type="submission" date="2021-06" db="EMBL/GenBank/DDBJ databases">
        <authorList>
            <person name="Kallberg Y."/>
            <person name="Tangrot J."/>
            <person name="Rosling A."/>
        </authorList>
    </citation>
    <scope>NUCLEOTIDE SEQUENCE</scope>
    <source>
        <strain evidence="1">UK204</strain>
    </source>
</reference>
<dbReference type="EMBL" id="CAJVPQ010009415">
    <property type="protein sequence ID" value="CAG8715198.1"/>
    <property type="molecule type" value="Genomic_DNA"/>
</dbReference>
<dbReference type="OrthoDB" id="2406775at2759"/>
<proteinExistence type="predicted"/>
<evidence type="ECO:0000313" key="2">
    <source>
        <dbReference type="Proteomes" id="UP000789570"/>
    </source>
</evidence>
<evidence type="ECO:0000313" key="1">
    <source>
        <dbReference type="EMBL" id="CAG8715198.1"/>
    </source>
</evidence>
<sequence>MNLSSFLMCAITQGQLQYCDIEESHIRELLESNNERIYKEVYDDNTNDNIDDNVSKDNYLEAVHLSQNLTTLICTILILHHTLSNLFNLSERNISNPVKKLLTEVDRKLLKTAWVSLEASKKKFKTIRQDKWDEIIKSLLKKYQIALVPKSVFDQTLIFCAVTQKNLYLPITPITIRL</sequence>
<dbReference type="Proteomes" id="UP000789570">
    <property type="component" value="Unassembled WGS sequence"/>
</dbReference>
<protein>
    <submittedName>
        <fullName evidence="1">362_t:CDS:1</fullName>
    </submittedName>
</protein>
<keyword evidence="2" id="KW-1185">Reference proteome</keyword>
<gene>
    <name evidence="1" type="ORF">FCALED_LOCUS14122</name>
</gene>
<comment type="caution">
    <text evidence="1">The sequence shown here is derived from an EMBL/GenBank/DDBJ whole genome shotgun (WGS) entry which is preliminary data.</text>
</comment>
<dbReference type="AlphaFoldDB" id="A0A9N9NA48"/>
<organism evidence="1 2">
    <name type="scientific">Funneliformis caledonium</name>
    <dbReference type="NCBI Taxonomy" id="1117310"/>
    <lineage>
        <taxon>Eukaryota</taxon>
        <taxon>Fungi</taxon>
        <taxon>Fungi incertae sedis</taxon>
        <taxon>Mucoromycota</taxon>
        <taxon>Glomeromycotina</taxon>
        <taxon>Glomeromycetes</taxon>
        <taxon>Glomerales</taxon>
        <taxon>Glomeraceae</taxon>
        <taxon>Funneliformis</taxon>
    </lineage>
</organism>